<evidence type="ECO:0000313" key="1">
    <source>
        <dbReference type="EMBL" id="VVC24383.1"/>
    </source>
</evidence>
<proteinExistence type="predicted"/>
<dbReference type="Proteomes" id="UP000325440">
    <property type="component" value="Unassembled WGS sequence"/>
</dbReference>
<sequence>MGNINSSRKDIPNRRLFQVCTLYFFVSLATNVRTSPISVDEYELTTEESYWENYVPSTATMTLKPPADDDKEIDSTTETVNHIEIFAMKSNEEYTNDASSSMTLVTGYRAETYDFSSRENIAYTDDQYNSSNSSTTTITPVTDYKAETYDFSSKENIAYMDDQYNSSNRSTTTLTPVTDYKAEPYDFSSRENIVHTENTYSTIIMIIMRTPMCIPVDNKTVHG</sequence>
<protein>
    <submittedName>
        <fullName evidence="1">Uncharacterized protein</fullName>
    </submittedName>
</protein>
<evidence type="ECO:0000313" key="2">
    <source>
        <dbReference type="Proteomes" id="UP000325440"/>
    </source>
</evidence>
<accession>A0A5E4LXQ9</accession>
<reference evidence="1 2" key="1">
    <citation type="submission" date="2019-08" db="EMBL/GenBank/DDBJ databases">
        <authorList>
            <person name="Alioto T."/>
            <person name="Alioto T."/>
            <person name="Gomez Garrido J."/>
        </authorList>
    </citation>
    <scope>NUCLEOTIDE SEQUENCE [LARGE SCALE GENOMIC DNA]</scope>
</reference>
<gene>
    <name evidence="1" type="ORF">CINCED_3A000497</name>
</gene>
<name>A0A5E4LXQ9_9HEMI</name>
<dbReference type="EMBL" id="CABPRJ010000002">
    <property type="protein sequence ID" value="VVC24383.1"/>
    <property type="molecule type" value="Genomic_DNA"/>
</dbReference>
<keyword evidence="2" id="KW-1185">Reference proteome</keyword>
<dbReference type="AlphaFoldDB" id="A0A5E4LXQ9"/>
<organism evidence="1 2">
    <name type="scientific">Cinara cedri</name>
    <dbReference type="NCBI Taxonomy" id="506608"/>
    <lineage>
        <taxon>Eukaryota</taxon>
        <taxon>Metazoa</taxon>
        <taxon>Ecdysozoa</taxon>
        <taxon>Arthropoda</taxon>
        <taxon>Hexapoda</taxon>
        <taxon>Insecta</taxon>
        <taxon>Pterygota</taxon>
        <taxon>Neoptera</taxon>
        <taxon>Paraneoptera</taxon>
        <taxon>Hemiptera</taxon>
        <taxon>Sternorrhyncha</taxon>
        <taxon>Aphidomorpha</taxon>
        <taxon>Aphidoidea</taxon>
        <taxon>Aphididae</taxon>
        <taxon>Lachninae</taxon>
        <taxon>Cinara</taxon>
    </lineage>
</organism>